<dbReference type="AlphaFoldDB" id="A0AAD8EIJ0"/>
<organism evidence="2 3">
    <name type="scientific">Diploptera punctata</name>
    <name type="common">Pacific beetle cockroach</name>
    <dbReference type="NCBI Taxonomy" id="6984"/>
    <lineage>
        <taxon>Eukaryota</taxon>
        <taxon>Metazoa</taxon>
        <taxon>Ecdysozoa</taxon>
        <taxon>Arthropoda</taxon>
        <taxon>Hexapoda</taxon>
        <taxon>Insecta</taxon>
        <taxon>Pterygota</taxon>
        <taxon>Neoptera</taxon>
        <taxon>Polyneoptera</taxon>
        <taxon>Dictyoptera</taxon>
        <taxon>Blattodea</taxon>
        <taxon>Blaberoidea</taxon>
        <taxon>Blaberidae</taxon>
        <taxon>Diplopterinae</taxon>
        <taxon>Diploptera</taxon>
    </lineage>
</organism>
<dbReference type="PANTHER" id="PTHR10900">
    <property type="entry name" value="PERIOSTIN-RELATED"/>
    <property type="match status" value="1"/>
</dbReference>
<name>A0AAD8EIJ0_DIPPU</name>
<dbReference type="Proteomes" id="UP001233999">
    <property type="component" value="Unassembled WGS sequence"/>
</dbReference>
<dbReference type="InterPro" id="IPR000782">
    <property type="entry name" value="FAS1_domain"/>
</dbReference>
<reference evidence="2" key="2">
    <citation type="submission" date="2023-05" db="EMBL/GenBank/DDBJ databases">
        <authorList>
            <person name="Fouks B."/>
        </authorList>
    </citation>
    <scope>NUCLEOTIDE SEQUENCE</scope>
    <source>
        <strain evidence="2">Stay&amp;Tobe</strain>
        <tissue evidence="2">Testes</tissue>
    </source>
</reference>
<dbReference type="Gene3D" id="2.30.180.10">
    <property type="entry name" value="FAS1 domain"/>
    <property type="match status" value="2"/>
</dbReference>
<dbReference type="SUPFAM" id="SSF82153">
    <property type="entry name" value="FAS1 domain"/>
    <property type="match status" value="2"/>
</dbReference>
<reference evidence="2" key="1">
    <citation type="journal article" date="2023" name="IScience">
        <title>Live-bearing cockroach genome reveals convergent evolutionary mechanisms linked to viviparity in insects and beyond.</title>
        <authorList>
            <person name="Fouks B."/>
            <person name="Harrison M.C."/>
            <person name="Mikhailova A.A."/>
            <person name="Marchal E."/>
            <person name="English S."/>
            <person name="Carruthers M."/>
            <person name="Jennings E.C."/>
            <person name="Chiamaka E.L."/>
            <person name="Frigard R.A."/>
            <person name="Pippel M."/>
            <person name="Attardo G.M."/>
            <person name="Benoit J.B."/>
            <person name="Bornberg-Bauer E."/>
            <person name="Tobe S.S."/>
        </authorList>
    </citation>
    <scope>NUCLEOTIDE SEQUENCE</scope>
    <source>
        <strain evidence="2">Stay&amp;Tobe</strain>
    </source>
</reference>
<dbReference type="InterPro" id="IPR050904">
    <property type="entry name" value="Adhesion/Biosynth-related"/>
</dbReference>
<dbReference type="SMART" id="SM00554">
    <property type="entry name" value="FAS1"/>
    <property type="match status" value="2"/>
</dbReference>
<dbReference type="InterPro" id="IPR036378">
    <property type="entry name" value="FAS1_dom_sf"/>
</dbReference>
<evidence type="ECO:0000313" key="2">
    <source>
        <dbReference type="EMBL" id="KAJ9591880.1"/>
    </source>
</evidence>
<feature type="domain" description="FAS1" evidence="1">
    <location>
        <begin position="125"/>
        <end position="258"/>
    </location>
</feature>
<feature type="non-terminal residue" evidence="2">
    <location>
        <position position="267"/>
    </location>
</feature>
<feature type="domain" description="FAS1" evidence="1">
    <location>
        <begin position="1"/>
        <end position="121"/>
    </location>
</feature>
<proteinExistence type="predicted"/>
<dbReference type="Pfam" id="PF02469">
    <property type="entry name" value="Fasciclin"/>
    <property type="match status" value="2"/>
</dbReference>
<gene>
    <name evidence="2" type="ORF">L9F63_001603</name>
</gene>
<evidence type="ECO:0000313" key="3">
    <source>
        <dbReference type="Proteomes" id="UP001233999"/>
    </source>
</evidence>
<comment type="caution">
    <text evidence="2">The sequence shown here is derived from an EMBL/GenBank/DDBJ whole genome shotgun (WGS) entry which is preliminary data.</text>
</comment>
<protein>
    <recommendedName>
        <fullName evidence="1">FAS1 domain-containing protein</fullName>
    </recommendedName>
</protein>
<sequence length="267" mass="29926">GDFERVLRLSGPFTLFAPTNEAFSAISDENLAMLQYNELALKVLGSQMGIRTLLAGHLVSGRLLTMNFLDKQKLRSLSHNKMLRTTLYNMSLKHEIAISRPQRETRHRRSNGVIHVINKVLIPPKLSILTYLQSQGNFSRFIAALNKTVPSLLDLLESDNAPFTVFAVTDSDTYSMFAYDKMMAGTLVVNSIMRNHVLPDTLFTSALVPGNYYQMTTLNSEPLLVRRLRGSVYADTALLVKPDILCTNGVIHIVNKLIQLDSGYDYS</sequence>
<accession>A0AAD8EIJ0</accession>
<keyword evidence="3" id="KW-1185">Reference proteome</keyword>
<dbReference type="PROSITE" id="PS50213">
    <property type="entry name" value="FAS1"/>
    <property type="match status" value="2"/>
</dbReference>
<dbReference type="PANTHER" id="PTHR10900:SF77">
    <property type="entry name" value="FI19380P1"/>
    <property type="match status" value="1"/>
</dbReference>
<dbReference type="GO" id="GO:0005615">
    <property type="term" value="C:extracellular space"/>
    <property type="evidence" value="ECO:0007669"/>
    <property type="project" value="TreeGrafter"/>
</dbReference>
<dbReference type="EMBL" id="JASPKZ010003854">
    <property type="protein sequence ID" value="KAJ9591880.1"/>
    <property type="molecule type" value="Genomic_DNA"/>
</dbReference>
<evidence type="ECO:0000259" key="1">
    <source>
        <dbReference type="PROSITE" id="PS50213"/>
    </source>
</evidence>